<dbReference type="Proteomes" id="UP000054997">
    <property type="component" value="Unassembled WGS sequence"/>
</dbReference>
<keyword evidence="3" id="KW-1185">Reference proteome</keyword>
<accession>A0A0W0VMH3</accession>
<dbReference type="EMBL" id="LNYK01000016">
    <property type="protein sequence ID" value="KTD21300.1"/>
    <property type="molecule type" value="Genomic_DNA"/>
</dbReference>
<evidence type="ECO:0000313" key="3">
    <source>
        <dbReference type="Proteomes" id="UP000054997"/>
    </source>
</evidence>
<feature type="region of interest" description="Disordered" evidence="1">
    <location>
        <begin position="1"/>
        <end position="43"/>
    </location>
</feature>
<dbReference type="PATRIC" id="fig|45068.5.peg.1510"/>
<feature type="compositionally biased region" description="Basic and acidic residues" evidence="1">
    <location>
        <begin position="1"/>
        <end position="35"/>
    </location>
</feature>
<protein>
    <submittedName>
        <fullName evidence="2">Membrane-associated HD superfamily hydrolase</fullName>
    </submittedName>
</protein>
<name>A0A0W0VMH3_9GAMM</name>
<comment type="caution">
    <text evidence="2">The sequence shown here is derived from an EMBL/GenBank/DDBJ whole genome shotgun (WGS) entry which is preliminary data.</text>
</comment>
<reference evidence="2 3" key="1">
    <citation type="submission" date="2015-11" db="EMBL/GenBank/DDBJ databases">
        <title>Genomic analysis of 38 Legionella species identifies large and diverse effector repertoires.</title>
        <authorList>
            <person name="Burstein D."/>
            <person name="Amaro F."/>
            <person name="Zusman T."/>
            <person name="Lifshitz Z."/>
            <person name="Cohen O."/>
            <person name="Gilbert J.A."/>
            <person name="Pupko T."/>
            <person name="Shuman H.A."/>
            <person name="Segal G."/>
        </authorList>
    </citation>
    <scope>NUCLEOTIDE SEQUENCE [LARGE SCALE GENOMIC DNA]</scope>
    <source>
        <strain evidence="2 3">ATCC 49505</strain>
    </source>
</reference>
<dbReference type="OrthoDB" id="9973778at2"/>
<dbReference type="STRING" id="45068.Llon_1398"/>
<sequence length="223" mass="25240">MADTELQRHIKENLQKKRDEERRIQALKRQGEQEQKNANAEPKWKAVKDLAEKMIESGYQGFDNWTSAYSQIVNVCLKLNEAISASDLGGQVAGAIFDKTFRPLLHKLEDKFGNKMPDFKVQGVEFTDDNKLDLNGLNVTASDGTILPPGTDEIFKRGVISWLQTNGYQQSRDEANVFVDRNGHRLTKDGFQELLNDGESGLANYLGQRHEVNVEYNSPRPSL</sequence>
<evidence type="ECO:0000256" key="1">
    <source>
        <dbReference type="SAM" id="MobiDB-lite"/>
    </source>
</evidence>
<keyword evidence="2" id="KW-0378">Hydrolase</keyword>
<proteinExistence type="predicted"/>
<dbReference type="GO" id="GO:0016787">
    <property type="term" value="F:hydrolase activity"/>
    <property type="evidence" value="ECO:0007669"/>
    <property type="project" value="UniProtKB-KW"/>
</dbReference>
<dbReference type="RefSeq" id="WP_058529382.1">
    <property type="nucleotide sequence ID" value="NZ_CAAAHZ010000003.1"/>
</dbReference>
<evidence type="ECO:0000313" key="2">
    <source>
        <dbReference type="EMBL" id="KTD21300.1"/>
    </source>
</evidence>
<organism evidence="2 3">
    <name type="scientific">Legionella londiniensis</name>
    <dbReference type="NCBI Taxonomy" id="45068"/>
    <lineage>
        <taxon>Bacteria</taxon>
        <taxon>Pseudomonadati</taxon>
        <taxon>Pseudomonadota</taxon>
        <taxon>Gammaproteobacteria</taxon>
        <taxon>Legionellales</taxon>
        <taxon>Legionellaceae</taxon>
        <taxon>Legionella</taxon>
    </lineage>
</organism>
<gene>
    <name evidence="2" type="ORF">Llon_1398</name>
</gene>
<dbReference type="AlphaFoldDB" id="A0A0W0VMH3"/>